<keyword evidence="2" id="KW-1133">Transmembrane helix</keyword>
<evidence type="ECO:0000256" key="2">
    <source>
        <dbReference type="SAM" id="Phobius"/>
    </source>
</evidence>
<sequence>MGKHTTEKPVLAKASKSPKVQVIPSTSAPVTSSSSKESCSRCKQGFFCSDHGKHEGEILNVNLKYNLFMFSRASMSFKIKYCRGEVLPCMIRNNHWTLQFHEILKAPFLASTNLEMNDCSDECILDVCYFIGFVLSARNLNFPSHEWWKRLLMISLFLLMVIGVWGKDSKGHMS</sequence>
<dbReference type="AlphaFoldDB" id="A0A2P2JLD7"/>
<dbReference type="EMBL" id="GGEC01013803">
    <property type="protein sequence ID" value="MBW94286.1"/>
    <property type="molecule type" value="Transcribed_RNA"/>
</dbReference>
<evidence type="ECO:0000256" key="1">
    <source>
        <dbReference type="SAM" id="MobiDB-lite"/>
    </source>
</evidence>
<reference evidence="3" key="1">
    <citation type="submission" date="2018-02" db="EMBL/GenBank/DDBJ databases">
        <title>Rhizophora mucronata_Transcriptome.</title>
        <authorList>
            <person name="Meera S.P."/>
            <person name="Sreeshan A."/>
            <person name="Augustine A."/>
        </authorList>
    </citation>
    <scope>NUCLEOTIDE SEQUENCE</scope>
    <source>
        <tissue evidence="3">Leaf</tissue>
    </source>
</reference>
<feature type="region of interest" description="Disordered" evidence="1">
    <location>
        <begin position="1"/>
        <end position="37"/>
    </location>
</feature>
<protein>
    <submittedName>
        <fullName evidence="3">Uncharacterized protein MANES_06G149000</fullName>
    </submittedName>
</protein>
<keyword evidence="2" id="KW-0812">Transmembrane</keyword>
<proteinExistence type="predicted"/>
<accession>A0A2P2JLD7</accession>
<feature type="transmembrane region" description="Helical" evidence="2">
    <location>
        <begin position="147"/>
        <end position="166"/>
    </location>
</feature>
<organism evidence="3">
    <name type="scientific">Rhizophora mucronata</name>
    <name type="common">Asiatic mangrove</name>
    <dbReference type="NCBI Taxonomy" id="61149"/>
    <lineage>
        <taxon>Eukaryota</taxon>
        <taxon>Viridiplantae</taxon>
        <taxon>Streptophyta</taxon>
        <taxon>Embryophyta</taxon>
        <taxon>Tracheophyta</taxon>
        <taxon>Spermatophyta</taxon>
        <taxon>Magnoliopsida</taxon>
        <taxon>eudicotyledons</taxon>
        <taxon>Gunneridae</taxon>
        <taxon>Pentapetalae</taxon>
        <taxon>rosids</taxon>
        <taxon>fabids</taxon>
        <taxon>Malpighiales</taxon>
        <taxon>Rhizophoraceae</taxon>
        <taxon>Rhizophora</taxon>
    </lineage>
</organism>
<name>A0A2P2JLD7_RHIMU</name>
<keyword evidence="2" id="KW-0472">Membrane</keyword>
<evidence type="ECO:0000313" key="3">
    <source>
        <dbReference type="EMBL" id="MBW94286.1"/>
    </source>
</evidence>
<feature type="compositionally biased region" description="Low complexity" evidence="1">
    <location>
        <begin position="24"/>
        <end position="37"/>
    </location>
</feature>